<proteinExistence type="predicted"/>
<keyword evidence="1" id="KW-0678">Repressor</keyword>
<evidence type="ECO:0000256" key="2">
    <source>
        <dbReference type="ARBA" id="ARBA00023125"/>
    </source>
</evidence>
<feature type="domain" description="HTH tetR-type" evidence="4">
    <location>
        <begin position="11"/>
        <end position="71"/>
    </location>
</feature>
<dbReference type="PANTHER" id="PTHR43479">
    <property type="entry name" value="ACREF/ENVCD OPERON REPRESSOR-RELATED"/>
    <property type="match status" value="1"/>
</dbReference>
<gene>
    <name evidence="5" type="ORF">JR050_18000</name>
</gene>
<dbReference type="InterPro" id="IPR001647">
    <property type="entry name" value="HTH_TetR"/>
</dbReference>
<organism evidence="5 6">
    <name type="scientific">Bacillus suaedaesalsae</name>
    <dbReference type="NCBI Taxonomy" id="2810349"/>
    <lineage>
        <taxon>Bacteria</taxon>
        <taxon>Bacillati</taxon>
        <taxon>Bacillota</taxon>
        <taxon>Bacilli</taxon>
        <taxon>Bacillales</taxon>
        <taxon>Bacillaceae</taxon>
        <taxon>Bacillus</taxon>
    </lineage>
</organism>
<dbReference type="PRINTS" id="PR00455">
    <property type="entry name" value="HTHTETR"/>
</dbReference>
<protein>
    <submittedName>
        <fullName evidence="5">TetR family transcriptional regulator</fullName>
    </submittedName>
</protein>
<evidence type="ECO:0000313" key="6">
    <source>
        <dbReference type="Proteomes" id="UP001518925"/>
    </source>
</evidence>
<name>A0ABS2DPF6_9BACI</name>
<dbReference type="RefSeq" id="WP_204205031.1">
    <property type="nucleotide sequence ID" value="NZ_JAFELM010000043.1"/>
</dbReference>
<evidence type="ECO:0000256" key="3">
    <source>
        <dbReference type="PROSITE-ProRule" id="PRU00335"/>
    </source>
</evidence>
<evidence type="ECO:0000313" key="5">
    <source>
        <dbReference type="EMBL" id="MBM6619558.1"/>
    </source>
</evidence>
<dbReference type="InterPro" id="IPR050624">
    <property type="entry name" value="HTH-type_Tx_Regulator"/>
</dbReference>
<dbReference type="EMBL" id="JAFELM010000043">
    <property type="protein sequence ID" value="MBM6619558.1"/>
    <property type="molecule type" value="Genomic_DNA"/>
</dbReference>
<reference evidence="5 6" key="1">
    <citation type="submission" date="2021-02" db="EMBL/GenBank/DDBJ databases">
        <title>Bacillus sp. RD4P76, an endophyte from a halophyte.</title>
        <authorList>
            <person name="Sun J.-Q."/>
        </authorList>
    </citation>
    <scope>NUCLEOTIDE SEQUENCE [LARGE SCALE GENOMIC DNA]</scope>
    <source>
        <strain evidence="5 6">RD4P76</strain>
    </source>
</reference>
<dbReference type="Pfam" id="PF17924">
    <property type="entry name" value="TetR_C_19"/>
    <property type="match status" value="1"/>
</dbReference>
<sequence>MPKQTFLHLDKEKQNILIQAAKKEFSRVSLHEASIANIIKSAGIPRGSFYQYFDDKEDLYFYLLDEMTKETNERFIILLKERNGDLIETISDFFQLMVNNRGSLENKEFFKNAFVNMNYKIENTLAKNIYEKNQKEQYIGTLRLINRENLNVQDERELHHLIKLLISVTFHNLVEMYVRDLTSNDALANFNMEIDLLKRGIYKGCNH</sequence>
<comment type="caution">
    <text evidence="5">The sequence shown here is derived from an EMBL/GenBank/DDBJ whole genome shotgun (WGS) entry which is preliminary data.</text>
</comment>
<dbReference type="SUPFAM" id="SSF46689">
    <property type="entry name" value="Homeodomain-like"/>
    <property type="match status" value="1"/>
</dbReference>
<dbReference type="Pfam" id="PF00440">
    <property type="entry name" value="TetR_N"/>
    <property type="match status" value="1"/>
</dbReference>
<dbReference type="PROSITE" id="PS50977">
    <property type="entry name" value="HTH_TETR_2"/>
    <property type="match status" value="1"/>
</dbReference>
<dbReference type="Gene3D" id="1.10.357.10">
    <property type="entry name" value="Tetracycline Repressor, domain 2"/>
    <property type="match status" value="1"/>
</dbReference>
<dbReference type="InterPro" id="IPR009057">
    <property type="entry name" value="Homeodomain-like_sf"/>
</dbReference>
<evidence type="ECO:0000256" key="1">
    <source>
        <dbReference type="ARBA" id="ARBA00022491"/>
    </source>
</evidence>
<accession>A0ABS2DPF6</accession>
<evidence type="ECO:0000259" key="4">
    <source>
        <dbReference type="PROSITE" id="PS50977"/>
    </source>
</evidence>
<feature type="DNA-binding region" description="H-T-H motif" evidence="3">
    <location>
        <begin position="34"/>
        <end position="53"/>
    </location>
</feature>
<dbReference type="PANTHER" id="PTHR43479:SF11">
    <property type="entry name" value="ACREF_ENVCD OPERON REPRESSOR-RELATED"/>
    <property type="match status" value="1"/>
</dbReference>
<keyword evidence="6" id="KW-1185">Reference proteome</keyword>
<keyword evidence="2 3" id="KW-0238">DNA-binding</keyword>
<dbReference type="Proteomes" id="UP001518925">
    <property type="component" value="Unassembled WGS sequence"/>
</dbReference>